<proteinExistence type="predicted"/>
<evidence type="ECO:0000313" key="4">
    <source>
        <dbReference type="Proteomes" id="UP000239504"/>
    </source>
</evidence>
<organism evidence="3 4">
    <name type="scientific">Hyphococcus luteus</name>
    <dbReference type="NCBI Taxonomy" id="2058213"/>
    <lineage>
        <taxon>Bacteria</taxon>
        <taxon>Pseudomonadati</taxon>
        <taxon>Pseudomonadota</taxon>
        <taxon>Alphaproteobacteria</taxon>
        <taxon>Parvularculales</taxon>
        <taxon>Parvularculaceae</taxon>
        <taxon>Hyphococcus</taxon>
    </lineage>
</organism>
<keyword evidence="1" id="KW-0479">Metal-binding</keyword>
<dbReference type="InterPro" id="IPR008775">
    <property type="entry name" value="Phytyl_CoA_dOase-like"/>
</dbReference>
<dbReference type="PANTHER" id="PTHR20883">
    <property type="entry name" value="PHYTANOYL-COA DIOXYGENASE DOMAIN CONTAINING 1"/>
    <property type="match status" value="1"/>
</dbReference>
<keyword evidence="3" id="KW-0223">Dioxygenase</keyword>
<dbReference type="GO" id="GO:0016706">
    <property type="term" value="F:2-oxoglutarate-dependent dioxygenase activity"/>
    <property type="evidence" value="ECO:0007669"/>
    <property type="project" value="UniProtKB-ARBA"/>
</dbReference>
<evidence type="ECO:0000313" key="3">
    <source>
        <dbReference type="EMBL" id="PQA87579.1"/>
    </source>
</evidence>
<comment type="caution">
    <text evidence="3">The sequence shown here is derived from an EMBL/GenBank/DDBJ whole genome shotgun (WGS) entry which is preliminary data.</text>
</comment>
<dbReference type="Proteomes" id="UP000239504">
    <property type="component" value="Unassembled WGS sequence"/>
</dbReference>
<dbReference type="GO" id="GO:0005506">
    <property type="term" value="F:iron ion binding"/>
    <property type="evidence" value="ECO:0007669"/>
    <property type="project" value="UniProtKB-ARBA"/>
</dbReference>
<dbReference type="AlphaFoldDB" id="A0A2S7K507"/>
<keyword evidence="3" id="KW-0560">Oxidoreductase</keyword>
<keyword evidence="2" id="KW-0408">Iron</keyword>
<keyword evidence="4" id="KW-1185">Reference proteome</keyword>
<name>A0A2S7K507_9PROT</name>
<protein>
    <submittedName>
        <fullName evidence="3">Phytanoyl-CoA dioxygenase</fullName>
    </submittedName>
</protein>
<evidence type="ECO:0000256" key="2">
    <source>
        <dbReference type="ARBA" id="ARBA00023004"/>
    </source>
</evidence>
<dbReference type="EMBL" id="PJCH01000006">
    <property type="protein sequence ID" value="PQA87579.1"/>
    <property type="molecule type" value="Genomic_DNA"/>
</dbReference>
<dbReference type="OrthoDB" id="9796766at2"/>
<evidence type="ECO:0000256" key="1">
    <source>
        <dbReference type="ARBA" id="ARBA00022723"/>
    </source>
</evidence>
<accession>A0A2S7K507</accession>
<dbReference type="PANTHER" id="PTHR20883:SF15">
    <property type="entry name" value="PHYTANOYL-COA DIOXYGENASE DOMAIN-CONTAINING PROTEIN 1"/>
    <property type="match status" value="1"/>
</dbReference>
<gene>
    <name evidence="3" type="ORF">CW354_10875</name>
</gene>
<dbReference type="SUPFAM" id="SSF51197">
    <property type="entry name" value="Clavaminate synthase-like"/>
    <property type="match status" value="1"/>
</dbReference>
<reference evidence="3 4" key="1">
    <citation type="submission" date="2017-12" db="EMBL/GenBank/DDBJ databases">
        <authorList>
            <person name="Hurst M.R.H."/>
        </authorList>
    </citation>
    <scope>NUCLEOTIDE SEQUENCE [LARGE SCALE GENOMIC DNA]</scope>
    <source>
        <strain evidence="3 4">SY-3-19</strain>
    </source>
</reference>
<sequence>MITAASVAKASLNVETDALTQALLSDGYLIVPRLLDAEAIDRLCAELDPHFTAAPFGDGLFYGGETKRFGAVLKRSRAAQGIALHPAVMNLVERVLGDWCQCLQLNLTQAIEIHPGAPVQVPHRDQDMWAGPKGAMHYMVNVMWALDDFTAENGATRLWPKSHLGDQDAMLPEEEAVPAVMPRGSACFFLGSTLHSGGANRSAAPRRGLIVSYCLGWLKPWENQWLAYPPPVAREFPPEIAALVGYRQHLPSLGNYEGQCPSLLLGDDPLPDHLPFTDALKEEHHELMRQYYAGLGAGASPVQTSDGVRDEGGASLAAG</sequence>
<dbReference type="Pfam" id="PF05721">
    <property type="entry name" value="PhyH"/>
    <property type="match status" value="1"/>
</dbReference>
<dbReference type="RefSeq" id="WP_104830117.1">
    <property type="nucleotide sequence ID" value="NZ_PJCH01000006.1"/>
</dbReference>
<dbReference type="Gene3D" id="2.60.120.620">
    <property type="entry name" value="q2cbj1_9rhob like domain"/>
    <property type="match status" value="1"/>
</dbReference>